<dbReference type="AlphaFoldDB" id="B4W1M0"/>
<accession>B4W1M0</accession>
<dbReference type="STRING" id="118168.MC7420_5147"/>
<keyword evidence="1" id="KW-0732">Signal</keyword>
<proteinExistence type="predicted"/>
<gene>
    <name evidence="2" type="ORF">MC7420_5147</name>
</gene>
<name>B4W1M0_9CYAN</name>
<dbReference type="Proteomes" id="UP000003835">
    <property type="component" value="Unassembled WGS sequence"/>
</dbReference>
<protein>
    <submittedName>
        <fullName evidence="2">Uncharacterized protein</fullName>
    </submittedName>
</protein>
<feature type="signal peptide" evidence="1">
    <location>
        <begin position="1"/>
        <end position="25"/>
    </location>
</feature>
<sequence>MTQTKIINTLIKGLPLAALSATVLAAHPSDAAIIRSNVEGGYVNQPGASQFGALAVFRGLKPLKYRCFWE</sequence>
<keyword evidence="3" id="KW-1185">Reference proteome</keyword>
<feature type="chain" id="PRO_5002827662" evidence="1">
    <location>
        <begin position="26"/>
        <end position="70"/>
    </location>
</feature>
<evidence type="ECO:0000256" key="1">
    <source>
        <dbReference type="SAM" id="SignalP"/>
    </source>
</evidence>
<dbReference type="HOGENOM" id="CLU_2750820_0_0_3"/>
<evidence type="ECO:0000313" key="3">
    <source>
        <dbReference type="Proteomes" id="UP000003835"/>
    </source>
</evidence>
<reference evidence="2 3" key="1">
    <citation type="submission" date="2008-07" db="EMBL/GenBank/DDBJ databases">
        <authorList>
            <person name="Tandeau de Marsac N."/>
            <person name="Ferriera S."/>
            <person name="Johnson J."/>
            <person name="Kravitz S."/>
            <person name="Beeson K."/>
            <person name="Sutton G."/>
            <person name="Rogers Y.-H."/>
            <person name="Friedman R."/>
            <person name="Frazier M."/>
            <person name="Venter J.C."/>
        </authorList>
    </citation>
    <scope>NUCLEOTIDE SEQUENCE [LARGE SCALE GENOMIC DNA]</scope>
    <source>
        <strain evidence="2 3">PCC 7420</strain>
    </source>
</reference>
<organism evidence="2 3">
    <name type="scientific">Coleofasciculus chthonoplastes PCC 7420</name>
    <dbReference type="NCBI Taxonomy" id="118168"/>
    <lineage>
        <taxon>Bacteria</taxon>
        <taxon>Bacillati</taxon>
        <taxon>Cyanobacteriota</taxon>
        <taxon>Cyanophyceae</taxon>
        <taxon>Coleofasciculales</taxon>
        <taxon>Coleofasciculaceae</taxon>
        <taxon>Coleofasciculus</taxon>
    </lineage>
</organism>
<dbReference type="EMBL" id="DS989868">
    <property type="protein sequence ID" value="EDX72003.1"/>
    <property type="molecule type" value="Genomic_DNA"/>
</dbReference>
<evidence type="ECO:0000313" key="2">
    <source>
        <dbReference type="EMBL" id="EDX72003.1"/>
    </source>
</evidence>